<name>A0AAV9G084_9PEZI</name>
<dbReference type="Gene3D" id="1.20.1250.20">
    <property type="entry name" value="MFS general substrate transporter like domains"/>
    <property type="match status" value="1"/>
</dbReference>
<dbReference type="SUPFAM" id="SSF103473">
    <property type="entry name" value="MFS general substrate transporter"/>
    <property type="match status" value="1"/>
</dbReference>
<feature type="transmembrane region" description="Helical" evidence="5">
    <location>
        <begin position="319"/>
        <end position="340"/>
    </location>
</feature>
<organism evidence="7 8">
    <name type="scientific">Podospora aff. communis PSN243</name>
    <dbReference type="NCBI Taxonomy" id="3040156"/>
    <lineage>
        <taxon>Eukaryota</taxon>
        <taxon>Fungi</taxon>
        <taxon>Dikarya</taxon>
        <taxon>Ascomycota</taxon>
        <taxon>Pezizomycotina</taxon>
        <taxon>Sordariomycetes</taxon>
        <taxon>Sordariomycetidae</taxon>
        <taxon>Sordariales</taxon>
        <taxon>Podosporaceae</taxon>
        <taxon>Podospora</taxon>
    </lineage>
</organism>
<evidence type="ECO:0000313" key="8">
    <source>
        <dbReference type="Proteomes" id="UP001321760"/>
    </source>
</evidence>
<dbReference type="InterPro" id="IPR036259">
    <property type="entry name" value="MFS_trans_sf"/>
</dbReference>
<dbReference type="GO" id="GO:0022857">
    <property type="term" value="F:transmembrane transporter activity"/>
    <property type="evidence" value="ECO:0007669"/>
    <property type="project" value="InterPro"/>
</dbReference>
<evidence type="ECO:0000256" key="2">
    <source>
        <dbReference type="ARBA" id="ARBA00022692"/>
    </source>
</evidence>
<sequence length="453" mass="49657">MDGKPQPQSSVRGNARQLVAWNGPDDLENPKNWPSGRKWRAVLAVSGFGLMSPLSTMIVAPAVAMILTIFMLGFAIGPLFISPISEIFGRTRVLQAFNLGFLAFNTACGGAQTGPQILACRFLAGLFGSSSWRGMLGDLFESHERGKAMAVYSLTPLIGPVLGPIMGGFLAQHVSWRWIFYATSILDALVQLWALFFLEETYTHAGAVGLYTEHDFEGSVMQVVRDSMVRPFKMLGTQIVIQVVSLYQGYLYGNIYILYSFFPTLWARRYGQPVDMASLNYLSLAIGLVLATEVTTQMNDRIYRHLSARNGNQGGRPEFRILLSVPATVLLAAGLFWYGWSAEKTLHWIMPNIGACIFSVGAYACTISNNTYIVDTYGHFSASGLAAIPMLRCLAGFAFPMFCPYICDALGYGITNSVLGGVAIACGLPAAIFLWRYGETLRRKSPYCAVHDA</sequence>
<dbReference type="InterPro" id="IPR020846">
    <property type="entry name" value="MFS_dom"/>
</dbReference>
<dbReference type="Proteomes" id="UP001321760">
    <property type="component" value="Unassembled WGS sequence"/>
</dbReference>
<evidence type="ECO:0000313" key="7">
    <source>
        <dbReference type="EMBL" id="KAK4442541.1"/>
    </source>
</evidence>
<dbReference type="PANTHER" id="PTHR23502">
    <property type="entry name" value="MAJOR FACILITATOR SUPERFAMILY"/>
    <property type="match status" value="1"/>
</dbReference>
<feature type="transmembrane region" description="Helical" evidence="5">
    <location>
        <begin position="377"/>
        <end position="402"/>
    </location>
</feature>
<dbReference type="Pfam" id="PF07690">
    <property type="entry name" value="MFS_1"/>
    <property type="match status" value="1"/>
</dbReference>
<evidence type="ECO:0000259" key="6">
    <source>
        <dbReference type="PROSITE" id="PS50850"/>
    </source>
</evidence>
<keyword evidence="2 5" id="KW-0812">Transmembrane</keyword>
<reference evidence="7" key="2">
    <citation type="submission" date="2023-05" db="EMBL/GenBank/DDBJ databases">
        <authorList>
            <consortium name="Lawrence Berkeley National Laboratory"/>
            <person name="Steindorff A."/>
            <person name="Hensen N."/>
            <person name="Bonometti L."/>
            <person name="Westerberg I."/>
            <person name="Brannstrom I.O."/>
            <person name="Guillou S."/>
            <person name="Cros-Aarteil S."/>
            <person name="Calhoun S."/>
            <person name="Haridas S."/>
            <person name="Kuo A."/>
            <person name="Mondo S."/>
            <person name="Pangilinan J."/>
            <person name="Riley R."/>
            <person name="Labutti K."/>
            <person name="Andreopoulos B."/>
            <person name="Lipzen A."/>
            <person name="Chen C."/>
            <person name="Yanf M."/>
            <person name="Daum C."/>
            <person name="Ng V."/>
            <person name="Clum A."/>
            <person name="Ohm R."/>
            <person name="Martin F."/>
            <person name="Silar P."/>
            <person name="Natvig D."/>
            <person name="Lalanne C."/>
            <person name="Gautier V."/>
            <person name="Ament-Velasquez S.L."/>
            <person name="Kruys A."/>
            <person name="Hutchinson M.I."/>
            <person name="Powell A.J."/>
            <person name="Barry K."/>
            <person name="Miller A.N."/>
            <person name="Grigoriev I.V."/>
            <person name="Debuchy R."/>
            <person name="Gladieux P."/>
            <person name="Thoren M.H."/>
            <person name="Johannesson H."/>
        </authorList>
    </citation>
    <scope>NUCLEOTIDE SEQUENCE</scope>
    <source>
        <strain evidence="7">PSN243</strain>
    </source>
</reference>
<accession>A0AAV9G084</accession>
<feature type="transmembrane region" description="Helical" evidence="5">
    <location>
        <begin position="178"/>
        <end position="198"/>
    </location>
</feature>
<feature type="transmembrane region" description="Helical" evidence="5">
    <location>
        <begin position="58"/>
        <end position="81"/>
    </location>
</feature>
<feature type="transmembrane region" description="Helical" evidence="5">
    <location>
        <begin position="235"/>
        <end position="259"/>
    </location>
</feature>
<evidence type="ECO:0000256" key="3">
    <source>
        <dbReference type="ARBA" id="ARBA00022989"/>
    </source>
</evidence>
<feature type="transmembrane region" description="Helical" evidence="5">
    <location>
        <begin position="346"/>
        <end position="365"/>
    </location>
</feature>
<dbReference type="GO" id="GO:0016020">
    <property type="term" value="C:membrane"/>
    <property type="evidence" value="ECO:0007669"/>
    <property type="project" value="UniProtKB-SubCell"/>
</dbReference>
<evidence type="ECO:0000256" key="5">
    <source>
        <dbReference type="SAM" id="Phobius"/>
    </source>
</evidence>
<feature type="transmembrane region" description="Helical" evidence="5">
    <location>
        <begin position="149"/>
        <end position="172"/>
    </location>
</feature>
<feature type="transmembrane region" description="Helical" evidence="5">
    <location>
        <begin position="414"/>
        <end position="435"/>
    </location>
</feature>
<dbReference type="EMBL" id="MU866013">
    <property type="protein sequence ID" value="KAK4442541.1"/>
    <property type="molecule type" value="Genomic_DNA"/>
</dbReference>
<proteinExistence type="predicted"/>
<dbReference type="AlphaFoldDB" id="A0AAV9G084"/>
<evidence type="ECO:0000256" key="4">
    <source>
        <dbReference type="ARBA" id="ARBA00023136"/>
    </source>
</evidence>
<reference evidence="7" key="1">
    <citation type="journal article" date="2023" name="Mol. Phylogenet. Evol.">
        <title>Genome-scale phylogeny and comparative genomics of the fungal order Sordariales.</title>
        <authorList>
            <person name="Hensen N."/>
            <person name="Bonometti L."/>
            <person name="Westerberg I."/>
            <person name="Brannstrom I.O."/>
            <person name="Guillou S."/>
            <person name="Cros-Aarteil S."/>
            <person name="Calhoun S."/>
            <person name="Haridas S."/>
            <person name="Kuo A."/>
            <person name="Mondo S."/>
            <person name="Pangilinan J."/>
            <person name="Riley R."/>
            <person name="LaButti K."/>
            <person name="Andreopoulos B."/>
            <person name="Lipzen A."/>
            <person name="Chen C."/>
            <person name="Yan M."/>
            <person name="Daum C."/>
            <person name="Ng V."/>
            <person name="Clum A."/>
            <person name="Steindorff A."/>
            <person name="Ohm R.A."/>
            <person name="Martin F."/>
            <person name="Silar P."/>
            <person name="Natvig D.O."/>
            <person name="Lalanne C."/>
            <person name="Gautier V."/>
            <person name="Ament-Velasquez S.L."/>
            <person name="Kruys A."/>
            <person name="Hutchinson M.I."/>
            <person name="Powell A.J."/>
            <person name="Barry K."/>
            <person name="Miller A.N."/>
            <person name="Grigoriev I.V."/>
            <person name="Debuchy R."/>
            <person name="Gladieux P."/>
            <person name="Hiltunen Thoren M."/>
            <person name="Johannesson H."/>
        </authorList>
    </citation>
    <scope>NUCLEOTIDE SEQUENCE</scope>
    <source>
        <strain evidence="7">PSN243</strain>
    </source>
</reference>
<feature type="domain" description="Major facilitator superfamily (MFS) profile" evidence="6">
    <location>
        <begin position="1"/>
        <end position="438"/>
    </location>
</feature>
<evidence type="ECO:0000256" key="1">
    <source>
        <dbReference type="ARBA" id="ARBA00004141"/>
    </source>
</evidence>
<dbReference type="PANTHER" id="PTHR23502:SF60">
    <property type="entry name" value="MAJOR FACILITATOR SUPERFAMILY (MFS) PROFILE DOMAIN-CONTAINING PROTEIN-RELATED"/>
    <property type="match status" value="1"/>
</dbReference>
<gene>
    <name evidence="7" type="ORF">QBC34DRAFT_488805</name>
</gene>
<keyword evidence="8" id="KW-1185">Reference proteome</keyword>
<dbReference type="PROSITE" id="PS50850">
    <property type="entry name" value="MFS"/>
    <property type="match status" value="1"/>
</dbReference>
<comment type="caution">
    <text evidence="7">The sequence shown here is derived from an EMBL/GenBank/DDBJ whole genome shotgun (WGS) entry which is preliminary data.</text>
</comment>
<protein>
    <submittedName>
        <fullName evidence="7">Major facilitator superfamily domain-containing protein</fullName>
    </submittedName>
</protein>
<comment type="subcellular location">
    <subcellularLocation>
        <location evidence="1">Membrane</location>
        <topology evidence="1">Multi-pass membrane protein</topology>
    </subcellularLocation>
</comment>
<keyword evidence="4 5" id="KW-0472">Membrane</keyword>
<keyword evidence="3 5" id="KW-1133">Transmembrane helix</keyword>
<dbReference type="InterPro" id="IPR011701">
    <property type="entry name" value="MFS"/>
</dbReference>